<feature type="region of interest" description="Disordered" evidence="9">
    <location>
        <begin position="1"/>
        <end position="66"/>
    </location>
</feature>
<dbReference type="SMART" id="SM00729">
    <property type="entry name" value="Elp3"/>
    <property type="match status" value="1"/>
</dbReference>
<comment type="similarity">
    <text evidence="8">Belongs to the radical SAM superfamily. Lipoyl synthase family.</text>
</comment>
<accession>A0A7S2T972</accession>
<evidence type="ECO:0000256" key="1">
    <source>
        <dbReference type="ARBA" id="ARBA00022485"/>
    </source>
</evidence>
<dbReference type="PIRSF" id="PIRSF005963">
    <property type="entry name" value="Lipoyl_synth"/>
    <property type="match status" value="1"/>
</dbReference>
<dbReference type="InterPro" id="IPR013785">
    <property type="entry name" value="Aldolase_TIM"/>
</dbReference>
<keyword evidence="3 8" id="KW-0949">S-adenosyl-L-methionine</keyword>
<feature type="binding site" evidence="8">
    <location>
        <position position="129"/>
    </location>
    <ligand>
        <name>[4Fe-4S] cluster</name>
        <dbReference type="ChEBI" id="CHEBI:49883"/>
        <label>2</label>
        <note>4Fe-4S-S-AdoMet</note>
    </ligand>
</feature>
<protein>
    <recommendedName>
        <fullName evidence="8">Lipoyl synthase, mitochondrial</fullName>
        <ecNumber evidence="8">2.8.1.8</ecNumber>
    </recommendedName>
    <alternativeName>
        <fullName evidence="8">Lipoate synthase</fullName>
        <shortName evidence="8">LS</shortName>
        <shortName evidence="8">Lip-syn</shortName>
    </alternativeName>
    <alternativeName>
        <fullName evidence="8">Lipoic acid synthase</fullName>
    </alternativeName>
</protein>
<feature type="binding site" evidence="8">
    <location>
        <position position="98"/>
    </location>
    <ligand>
        <name>[4Fe-4S] cluster</name>
        <dbReference type="ChEBI" id="CHEBI:49883"/>
        <label>1</label>
    </ligand>
</feature>
<dbReference type="HAMAP" id="MF_00206">
    <property type="entry name" value="Lipoyl_synth"/>
    <property type="match status" value="1"/>
</dbReference>
<dbReference type="Pfam" id="PF04055">
    <property type="entry name" value="Radical_SAM"/>
    <property type="match status" value="1"/>
</dbReference>
<dbReference type="SFLD" id="SFLDS00029">
    <property type="entry name" value="Radical_SAM"/>
    <property type="match status" value="1"/>
</dbReference>
<dbReference type="UniPathway" id="UPA00538">
    <property type="reaction ID" value="UER00593"/>
</dbReference>
<dbReference type="GO" id="GO:0005739">
    <property type="term" value="C:mitochondrion"/>
    <property type="evidence" value="ECO:0007669"/>
    <property type="project" value="UniProtKB-SubCell"/>
</dbReference>
<evidence type="ECO:0000256" key="7">
    <source>
        <dbReference type="ARBA" id="ARBA00047326"/>
    </source>
</evidence>
<keyword evidence="5 8" id="KW-0408">Iron</keyword>
<comment type="pathway">
    <text evidence="8">Protein modification; protein lipoylation via endogenous pathway; protein N(6)-(lipoyl)lysine from octanoyl-[acyl-carrier-protein]: step 2/2.</text>
</comment>
<dbReference type="Gene3D" id="3.20.20.70">
    <property type="entry name" value="Aldolase class I"/>
    <property type="match status" value="1"/>
</dbReference>
<dbReference type="PROSITE" id="PS51918">
    <property type="entry name" value="RADICAL_SAM"/>
    <property type="match status" value="1"/>
</dbReference>
<dbReference type="SFLD" id="SFLDG01058">
    <property type="entry name" value="lipoyl_synthase_like"/>
    <property type="match status" value="1"/>
</dbReference>
<proteinExistence type="inferred from homology"/>
<dbReference type="Pfam" id="PF16881">
    <property type="entry name" value="LIAS_N"/>
    <property type="match status" value="1"/>
</dbReference>
<dbReference type="SUPFAM" id="SSF102114">
    <property type="entry name" value="Radical SAM enzymes"/>
    <property type="match status" value="1"/>
</dbReference>
<dbReference type="GO" id="GO:0046872">
    <property type="term" value="F:metal ion binding"/>
    <property type="evidence" value="ECO:0007669"/>
    <property type="project" value="UniProtKB-KW"/>
</dbReference>
<evidence type="ECO:0000259" key="10">
    <source>
        <dbReference type="PROSITE" id="PS51918"/>
    </source>
</evidence>
<dbReference type="InterPro" id="IPR006638">
    <property type="entry name" value="Elp3/MiaA/NifB-like_rSAM"/>
</dbReference>
<sequence length="381" mass="41581">MAPGASGRPTTWRKPSPSRAARCLRRPALQDVGRGERTTTGTRESISGEDVKRTGSKPPWLRQKAPGGEEYNKLKEQLGGLKLATVCEEAQCPNIGECWSSSGNDGNDHVATATVMLMGDTCTRGCRFCAVDTSQTPPPLNENEVEDTAAAIAEWGVGYVVLTSVDRDDLPDGGSEHFAKTVRRIKELKPSMLVECLAPDFRGDMEAVANLAQSGLDVFAHNIETVSRLQRLVRDPRANYEQSMEVLAAAKAEGVYTKSSLMLGLGETTDEIKECMKDLRAVGVDILTLGQYLQPTPMHLNVREYLTPEAFDELRVYGEEVAGFRFVASGPLVRSSYKAGEFFIQNMIEGDRSGAALPPRVKSVQQMLKDGDLAYPDDGDF</sequence>
<feature type="binding site" evidence="8">
    <location>
        <position position="126"/>
    </location>
    <ligand>
        <name>[4Fe-4S] cluster</name>
        <dbReference type="ChEBI" id="CHEBI:49883"/>
        <label>2</label>
        <note>4Fe-4S-S-AdoMet</note>
    </ligand>
</feature>
<dbReference type="PANTHER" id="PTHR10949:SF38">
    <property type="entry name" value="LIPOYL SYNTHASE, CHLOROPLASTIC"/>
    <property type="match status" value="1"/>
</dbReference>
<feature type="binding site" evidence="8">
    <location>
        <position position="87"/>
    </location>
    <ligand>
        <name>[4Fe-4S] cluster</name>
        <dbReference type="ChEBI" id="CHEBI:49883"/>
        <label>1</label>
    </ligand>
</feature>
<comment type="catalytic activity">
    <reaction evidence="7 8">
        <text>[[Fe-S] cluster scaffold protein carrying a second [4Fe-4S](2+) cluster] + N(6)-octanoyl-L-lysyl-[protein] + 2 oxidized [2Fe-2S]-[ferredoxin] + 2 S-adenosyl-L-methionine + 4 H(+) = [[Fe-S] cluster scaffold protein] + N(6)-[(R)-dihydrolipoyl]-L-lysyl-[protein] + 4 Fe(3+) + 2 hydrogen sulfide + 2 5'-deoxyadenosine + 2 L-methionine + 2 reduced [2Fe-2S]-[ferredoxin]</text>
        <dbReference type="Rhea" id="RHEA:16585"/>
        <dbReference type="Rhea" id="RHEA-COMP:9928"/>
        <dbReference type="Rhea" id="RHEA-COMP:10000"/>
        <dbReference type="Rhea" id="RHEA-COMP:10001"/>
        <dbReference type="Rhea" id="RHEA-COMP:10475"/>
        <dbReference type="Rhea" id="RHEA-COMP:14568"/>
        <dbReference type="Rhea" id="RHEA-COMP:14569"/>
        <dbReference type="ChEBI" id="CHEBI:15378"/>
        <dbReference type="ChEBI" id="CHEBI:17319"/>
        <dbReference type="ChEBI" id="CHEBI:29034"/>
        <dbReference type="ChEBI" id="CHEBI:29919"/>
        <dbReference type="ChEBI" id="CHEBI:33722"/>
        <dbReference type="ChEBI" id="CHEBI:33737"/>
        <dbReference type="ChEBI" id="CHEBI:33738"/>
        <dbReference type="ChEBI" id="CHEBI:57844"/>
        <dbReference type="ChEBI" id="CHEBI:59789"/>
        <dbReference type="ChEBI" id="CHEBI:78809"/>
        <dbReference type="ChEBI" id="CHEBI:83100"/>
        <dbReference type="EC" id="2.8.1.8"/>
    </reaction>
</comment>
<evidence type="ECO:0000256" key="9">
    <source>
        <dbReference type="SAM" id="MobiDB-lite"/>
    </source>
</evidence>
<comment type="function">
    <text evidence="8">Catalyzes the radical-mediated insertion of two sulfur atoms into the C-6 and C-8 positions of the octanoyl moiety bound to the lipoyl domains of lipoate-dependent enzymes, thereby converting the octanoylated domains into lipoylated derivatives.</text>
</comment>
<evidence type="ECO:0000313" key="11">
    <source>
        <dbReference type="EMBL" id="CAD9721710.1"/>
    </source>
</evidence>
<dbReference type="NCBIfam" id="NF004019">
    <property type="entry name" value="PRK05481.1"/>
    <property type="match status" value="1"/>
</dbReference>
<dbReference type="InterPro" id="IPR058240">
    <property type="entry name" value="rSAM_sf"/>
</dbReference>
<dbReference type="GO" id="GO:0009249">
    <property type="term" value="P:protein lipoylation"/>
    <property type="evidence" value="ECO:0007669"/>
    <property type="project" value="UniProtKB-UniRule"/>
</dbReference>
<dbReference type="GO" id="GO:0016992">
    <property type="term" value="F:lipoate synthase activity"/>
    <property type="evidence" value="ECO:0007669"/>
    <property type="project" value="UniProtKB-UniRule"/>
</dbReference>
<evidence type="ECO:0000256" key="6">
    <source>
        <dbReference type="ARBA" id="ARBA00023014"/>
    </source>
</evidence>
<organism evidence="11">
    <name type="scientific">Chloropicon roscoffensis</name>
    <dbReference type="NCBI Taxonomy" id="1461544"/>
    <lineage>
        <taxon>Eukaryota</taxon>
        <taxon>Viridiplantae</taxon>
        <taxon>Chlorophyta</taxon>
        <taxon>Chloropicophyceae</taxon>
        <taxon>Chloropicales</taxon>
        <taxon>Chloropicaceae</taxon>
        <taxon>Chloropicon</taxon>
    </lineage>
</organism>
<feature type="binding site" evidence="8">
    <location>
        <position position="92"/>
    </location>
    <ligand>
        <name>[4Fe-4S] cluster</name>
        <dbReference type="ChEBI" id="CHEBI:49883"/>
        <label>1</label>
    </ligand>
</feature>
<feature type="binding site" evidence="8">
    <location>
        <position position="336"/>
    </location>
    <ligand>
        <name>[4Fe-4S] cluster</name>
        <dbReference type="ChEBI" id="CHEBI:49883"/>
        <label>1</label>
    </ligand>
</feature>
<keyword evidence="8" id="KW-0496">Mitochondrion</keyword>
<evidence type="ECO:0000256" key="3">
    <source>
        <dbReference type="ARBA" id="ARBA00022691"/>
    </source>
</evidence>
<reference evidence="11" key="1">
    <citation type="submission" date="2021-01" db="EMBL/GenBank/DDBJ databases">
        <authorList>
            <person name="Corre E."/>
            <person name="Pelletier E."/>
            <person name="Niang G."/>
            <person name="Scheremetjew M."/>
            <person name="Finn R."/>
            <person name="Kale V."/>
            <person name="Holt S."/>
            <person name="Cochrane G."/>
            <person name="Meng A."/>
            <person name="Brown T."/>
            <person name="Cohen L."/>
        </authorList>
    </citation>
    <scope>NUCLEOTIDE SEQUENCE</scope>
    <source>
        <strain evidence="11">RCC2335</strain>
    </source>
</reference>
<feature type="domain" description="Radical SAM core" evidence="10">
    <location>
        <begin position="107"/>
        <end position="325"/>
    </location>
</feature>
<dbReference type="InterPro" id="IPR003698">
    <property type="entry name" value="Lipoyl_synth"/>
</dbReference>
<keyword evidence="2 8" id="KW-0808">Transferase</keyword>
<evidence type="ECO:0000256" key="4">
    <source>
        <dbReference type="ARBA" id="ARBA00022723"/>
    </source>
</evidence>
<feature type="binding site" evidence="8">
    <location>
        <position position="122"/>
    </location>
    <ligand>
        <name>[4Fe-4S] cluster</name>
        <dbReference type="ChEBI" id="CHEBI:49883"/>
        <label>2</label>
        <note>4Fe-4S-S-AdoMet</note>
    </ligand>
</feature>
<keyword evidence="1 8" id="KW-0004">4Fe-4S</keyword>
<dbReference type="GO" id="GO:0051539">
    <property type="term" value="F:4 iron, 4 sulfur cluster binding"/>
    <property type="evidence" value="ECO:0007669"/>
    <property type="project" value="UniProtKB-UniRule"/>
</dbReference>
<dbReference type="CDD" id="cd01335">
    <property type="entry name" value="Radical_SAM"/>
    <property type="match status" value="1"/>
</dbReference>
<dbReference type="NCBIfam" id="TIGR00510">
    <property type="entry name" value="lipA"/>
    <property type="match status" value="1"/>
</dbReference>
<dbReference type="NCBIfam" id="NF009544">
    <property type="entry name" value="PRK12928.1"/>
    <property type="match status" value="1"/>
</dbReference>
<dbReference type="AlphaFoldDB" id="A0A7S2T972"/>
<comment type="subcellular location">
    <subcellularLocation>
        <location evidence="8">Mitochondrion</location>
    </subcellularLocation>
</comment>
<gene>
    <name evidence="11" type="ORF">CROS1312_LOCUS978</name>
</gene>
<evidence type="ECO:0000256" key="2">
    <source>
        <dbReference type="ARBA" id="ARBA00022679"/>
    </source>
</evidence>
<dbReference type="SFLD" id="SFLDF00271">
    <property type="entry name" value="lipoyl_synthase"/>
    <property type="match status" value="1"/>
</dbReference>
<keyword evidence="4 8" id="KW-0479">Metal-binding</keyword>
<comment type="cofactor">
    <cofactor evidence="8">
        <name>[4Fe-4S] cluster</name>
        <dbReference type="ChEBI" id="CHEBI:49883"/>
    </cofactor>
    <text evidence="8">Binds 2 [4Fe-4S] clusters per subunit. One cluster is coordinated with 3 cysteines and an exchangeable S-adenosyl-L-methionine.</text>
</comment>
<dbReference type="InterPro" id="IPR007197">
    <property type="entry name" value="rSAM"/>
</dbReference>
<dbReference type="PANTHER" id="PTHR10949">
    <property type="entry name" value="LIPOYL SYNTHASE"/>
    <property type="match status" value="1"/>
</dbReference>
<dbReference type="EC" id="2.8.1.8" evidence="8"/>
<keyword evidence="6 8" id="KW-0411">Iron-sulfur</keyword>
<name>A0A7S2T972_9CHLO</name>
<dbReference type="InterPro" id="IPR031691">
    <property type="entry name" value="LIAS_N"/>
</dbReference>
<evidence type="ECO:0000256" key="8">
    <source>
        <dbReference type="HAMAP-Rule" id="MF_03123"/>
    </source>
</evidence>
<evidence type="ECO:0000256" key="5">
    <source>
        <dbReference type="ARBA" id="ARBA00023004"/>
    </source>
</evidence>
<dbReference type="EMBL" id="HBHM01001290">
    <property type="protein sequence ID" value="CAD9721710.1"/>
    <property type="molecule type" value="Transcribed_RNA"/>
</dbReference>